<evidence type="ECO:0000313" key="1">
    <source>
        <dbReference type="EMBL" id="MDZ5471504.1"/>
    </source>
</evidence>
<dbReference type="Gene3D" id="2.60.120.10">
    <property type="entry name" value="Jelly Rolls"/>
    <property type="match status" value="1"/>
</dbReference>
<dbReference type="SUPFAM" id="SSF51182">
    <property type="entry name" value="RmlC-like cupins"/>
    <property type="match status" value="1"/>
</dbReference>
<dbReference type="InterPro" id="IPR011051">
    <property type="entry name" value="RmlC_Cupin_sf"/>
</dbReference>
<dbReference type="InterPro" id="IPR014710">
    <property type="entry name" value="RmlC-like_jellyroll"/>
</dbReference>
<name>A0ABU5IWI0_9BACI</name>
<protein>
    <submittedName>
        <fullName evidence="1">Cupin</fullName>
    </submittedName>
</protein>
<organism evidence="1 2">
    <name type="scientific">Robertmurraya mangrovi</name>
    <dbReference type="NCBI Taxonomy" id="3098077"/>
    <lineage>
        <taxon>Bacteria</taxon>
        <taxon>Bacillati</taxon>
        <taxon>Bacillota</taxon>
        <taxon>Bacilli</taxon>
        <taxon>Bacillales</taxon>
        <taxon>Bacillaceae</taxon>
        <taxon>Robertmurraya</taxon>
    </lineage>
</organism>
<reference evidence="1 2" key="1">
    <citation type="submission" date="2023-11" db="EMBL/GenBank/DDBJ databases">
        <title>Bacillus jintuensis, isolated from a mudflat on the Beibu Gulf coast.</title>
        <authorList>
            <person name="Li M."/>
        </authorList>
    </citation>
    <scope>NUCLEOTIDE SEQUENCE [LARGE SCALE GENOMIC DNA]</scope>
    <source>
        <strain evidence="1 2">31A1R</strain>
    </source>
</reference>
<dbReference type="RefSeq" id="WP_322445796.1">
    <property type="nucleotide sequence ID" value="NZ_JAXOFX010000003.1"/>
</dbReference>
<dbReference type="EMBL" id="JAXOFX010000003">
    <property type="protein sequence ID" value="MDZ5471504.1"/>
    <property type="molecule type" value="Genomic_DNA"/>
</dbReference>
<sequence length="119" mass="13070">MIIYNFSQEVGNPIQAYGSSFDMSRIGVFEGKFHIGCMHLGEDGLVGRHDATSNQLFLVIEGEGWVSGPDHIKLPIKAGQAAFWVTGENHESGTENMMKAVVIEGDNLNPEKFMPVCNK</sequence>
<comment type="caution">
    <text evidence="1">The sequence shown here is derived from an EMBL/GenBank/DDBJ whole genome shotgun (WGS) entry which is preliminary data.</text>
</comment>
<proteinExistence type="predicted"/>
<evidence type="ECO:0000313" key="2">
    <source>
        <dbReference type="Proteomes" id="UP001290455"/>
    </source>
</evidence>
<keyword evidence="2" id="KW-1185">Reference proteome</keyword>
<gene>
    <name evidence="1" type="ORF">SM124_07060</name>
</gene>
<dbReference type="Proteomes" id="UP001290455">
    <property type="component" value="Unassembled WGS sequence"/>
</dbReference>
<accession>A0ABU5IWI0</accession>